<keyword evidence="4" id="KW-0328">Glycosyltransferase</keyword>
<dbReference type="GO" id="GO:0009103">
    <property type="term" value="P:lipopolysaccharide biosynthetic process"/>
    <property type="evidence" value="ECO:0007669"/>
    <property type="project" value="TreeGrafter"/>
</dbReference>
<keyword evidence="7" id="KW-1185">Reference proteome</keyword>
<dbReference type="GO" id="GO:0016757">
    <property type="term" value="F:glycosyltransferase activity"/>
    <property type="evidence" value="ECO:0007669"/>
    <property type="project" value="UniProtKB-KW"/>
</dbReference>
<sequence length="352" mass="39154">MKIAVDARMLGSGGIGTYIASLLPYFLEKNECFIFGDTEAIAPFAKYENAETAECRVKTFSLAERFAFPCELRKKINSCDVYYTPYCNIPFGIEIPVFSTIHDVVFLDVPGLASKAGTAVRKYFYQRAVDRSRAVFTVSEFSRDRIRATLDCKNLSIVVAYNALPAWFSSKPSQTVHKIRQLLFVGNIKKHKGLSVLLEALKKARKTGFDMPLVIAGNADNFRTRDTTIAQEIASLPESAVRFTGRISDTELSELYRTSTLLVQPSLYEGFGLPPLEALSLGTKALISDIPVFKEIYEGFPVVFFKSGDSDDLAEKLAFCANDATPLPPLPDRYSYKKSADIILAALDFYRA</sequence>
<dbReference type="AlphaFoldDB" id="U1GT21"/>
<dbReference type="InterPro" id="IPR001296">
    <property type="entry name" value="Glyco_trans_1"/>
</dbReference>
<dbReference type="Pfam" id="PF00534">
    <property type="entry name" value="Glycos_transf_1"/>
    <property type="match status" value="1"/>
</dbReference>
<gene>
    <name evidence="5" type="ORF">HMPREF0860_0615</name>
    <name evidence="4" type="ORF">HMPREF1325_1587</name>
</gene>
<dbReference type="OrthoDB" id="9797829at2"/>
<evidence type="ECO:0000313" key="5">
    <source>
        <dbReference type="EMBL" id="ERK04982.1"/>
    </source>
</evidence>
<dbReference type="InterPro" id="IPR028098">
    <property type="entry name" value="Glyco_trans_4-like_N"/>
</dbReference>
<reference evidence="6 7" key="1">
    <citation type="submission" date="2013-08" db="EMBL/GenBank/DDBJ databases">
        <authorList>
            <person name="Durkin A.S."/>
            <person name="Haft D.R."/>
            <person name="McCorrison J."/>
            <person name="Torralba M."/>
            <person name="Gillis M."/>
            <person name="Haft D.H."/>
            <person name="Methe B."/>
            <person name="Sutton G."/>
            <person name="Nelson K.E."/>
        </authorList>
    </citation>
    <scope>NUCLEOTIDE SEQUENCE [LARGE SCALE GENOMIC DNA]</scope>
    <source>
        <strain evidence="5 7">ATCC 35536</strain>
        <strain evidence="4 6">VPI DR56BR1116</strain>
    </source>
</reference>
<evidence type="ECO:0000313" key="6">
    <source>
        <dbReference type="Proteomes" id="UP000016412"/>
    </source>
</evidence>
<dbReference type="Pfam" id="PF13439">
    <property type="entry name" value="Glyco_transf_4"/>
    <property type="match status" value="1"/>
</dbReference>
<dbReference type="EC" id="2.4.-.-" evidence="4"/>
<dbReference type="CDD" id="cd03809">
    <property type="entry name" value="GT4_MtfB-like"/>
    <property type="match status" value="1"/>
</dbReference>
<protein>
    <submittedName>
        <fullName evidence="4">Glycosyltransferase, group 1 family protein</fullName>
        <ecNumber evidence="4">2.4.-.-</ecNumber>
    </submittedName>
</protein>
<accession>U1GT21</accession>
<dbReference type="PATRIC" id="fig|1125725.3.peg.871"/>
<dbReference type="EMBL" id="AVQI01000006">
    <property type="protein sequence ID" value="ERK04982.1"/>
    <property type="molecule type" value="Genomic_DNA"/>
</dbReference>
<name>U1GT21_TRESO</name>
<dbReference type="Proteomes" id="UP000016646">
    <property type="component" value="Unassembled WGS sequence"/>
</dbReference>
<dbReference type="RefSeq" id="WP_021329947.1">
    <property type="nucleotide sequence ID" value="NZ_AUZJ01000017.1"/>
</dbReference>
<comment type="caution">
    <text evidence="4">The sequence shown here is derived from an EMBL/GenBank/DDBJ whole genome shotgun (WGS) entry which is preliminary data.</text>
</comment>
<organism evidence="4 6">
    <name type="scientific">Treponema socranskii subsp. socranskii VPI DR56BR1116 = ATCC 35536</name>
    <dbReference type="NCBI Taxonomy" id="1125725"/>
    <lineage>
        <taxon>Bacteria</taxon>
        <taxon>Pseudomonadati</taxon>
        <taxon>Spirochaetota</taxon>
        <taxon>Spirochaetia</taxon>
        <taxon>Spirochaetales</taxon>
        <taxon>Treponemataceae</taxon>
        <taxon>Treponema</taxon>
    </lineage>
</organism>
<evidence type="ECO:0000313" key="7">
    <source>
        <dbReference type="Proteomes" id="UP000016646"/>
    </source>
</evidence>
<dbReference type="SUPFAM" id="SSF53756">
    <property type="entry name" value="UDP-Glycosyltransferase/glycogen phosphorylase"/>
    <property type="match status" value="1"/>
</dbReference>
<dbReference type="STRING" id="1125725.HMPREF1325_1587"/>
<feature type="domain" description="Glycosyl transferase family 1" evidence="2">
    <location>
        <begin position="173"/>
        <end position="324"/>
    </location>
</feature>
<dbReference type="Proteomes" id="UP000016412">
    <property type="component" value="Unassembled WGS sequence"/>
</dbReference>
<evidence type="ECO:0000259" key="3">
    <source>
        <dbReference type="Pfam" id="PF13439"/>
    </source>
</evidence>
<dbReference type="Gene3D" id="3.40.50.2000">
    <property type="entry name" value="Glycogen Phosphorylase B"/>
    <property type="match status" value="2"/>
</dbReference>
<dbReference type="EMBL" id="AUZJ01000017">
    <property type="protein sequence ID" value="ERF61105.1"/>
    <property type="molecule type" value="Genomic_DNA"/>
</dbReference>
<evidence type="ECO:0000313" key="4">
    <source>
        <dbReference type="EMBL" id="ERF61105.1"/>
    </source>
</evidence>
<dbReference type="PANTHER" id="PTHR46401">
    <property type="entry name" value="GLYCOSYLTRANSFERASE WBBK-RELATED"/>
    <property type="match status" value="1"/>
</dbReference>
<proteinExistence type="predicted"/>
<dbReference type="PANTHER" id="PTHR46401:SF2">
    <property type="entry name" value="GLYCOSYLTRANSFERASE WBBK-RELATED"/>
    <property type="match status" value="1"/>
</dbReference>
<dbReference type="eggNOG" id="COG0438">
    <property type="taxonomic scope" value="Bacteria"/>
</dbReference>
<evidence type="ECO:0000259" key="2">
    <source>
        <dbReference type="Pfam" id="PF00534"/>
    </source>
</evidence>
<feature type="domain" description="Glycosyltransferase subfamily 4-like N-terminal" evidence="3">
    <location>
        <begin position="13"/>
        <end position="163"/>
    </location>
</feature>
<evidence type="ECO:0000256" key="1">
    <source>
        <dbReference type="ARBA" id="ARBA00022679"/>
    </source>
</evidence>
<keyword evidence="1 4" id="KW-0808">Transferase</keyword>